<evidence type="ECO:0000313" key="3">
    <source>
        <dbReference type="Proteomes" id="UP000830434"/>
    </source>
</evidence>
<dbReference type="CDD" id="cd00090">
    <property type="entry name" value="HTH_ARSR"/>
    <property type="match status" value="1"/>
</dbReference>
<accession>A0A8U0IMJ0</accession>
<gene>
    <name evidence="2" type="ORF">M0R88_07700</name>
</gene>
<reference evidence="2" key="1">
    <citation type="submission" date="2022-04" db="EMBL/GenBank/DDBJ databases">
        <title>Diverse halophilic archaea isolated from saline environments.</title>
        <authorList>
            <person name="Cui H.-L."/>
        </authorList>
    </citation>
    <scope>NUCLEOTIDE SEQUENCE</scope>
    <source>
        <strain evidence="2">XZYJT40</strain>
    </source>
</reference>
<dbReference type="KEGG" id="haxz:M0R88_07700"/>
<evidence type="ECO:0000259" key="1">
    <source>
        <dbReference type="SMART" id="SM00418"/>
    </source>
</evidence>
<dbReference type="Proteomes" id="UP000830434">
    <property type="component" value="Chromosome"/>
</dbReference>
<proteinExistence type="predicted"/>
<dbReference type="GO" id="GO:0003700">
    <property type="term" value="F:DNA-binding transcription factor activity"/>
    <property type="evidence" value="ECO:0007669"/>
    <property type="project" value="InterPro"/>
</dbReference>
<dbReference type="RefSeq" id="WP_248656355.1">
    <property type="nucleotide sequence ID" value="NZ_CP096658.1"/>
</dbReference>
<dbReference type="SMART" id="SM00418">
    <property type="entry name" value="HTH_ARSR"/>
    <property type="match status" value="1"/>
</dbReference>
<name>A0A8U0IMJ0_9EURY</name>
<dbReference type="AlphaFoldDB" id="A0A8U0IMJ0"/>
<dbReference type="Pfam" id="PF25213">
    <property type="entry name" value="HVO_A0261_N"/>
    <property type="match status" value="1"/>
</dbReference>
<sequence>MDSPPEAALERLGFLTASPNRYRLLGALSEDAASADALGEQLDLPRSTLQRNLTALREQGYVSHIVTENRYEITVAGELAFEAVEDALSTVTLAASLGPFFERFPTELPVGTDALIECDITVSTTDTPFEPLYHVRRNVLDATDVRGFVPTINPLYLDTLRECVDEDLQVEVVAPPTAYESPTPDYDETLDALETSGNVVLHESNAVPEYALGIVDETVFLGAFDERMRTHSVLAAPSQPDLLTWAEEKYDEVSTAATPR</sequence>
<dbReference type="EMBL" id="CP096658">
    <property type="protein sequence ID" value="UPW01968.1"/>
    <property type="molecule type" value="Genomic_DNA"/>
</dbReference>
<organism evidence="2 3">
    <name type="scientific">Halorussus gelatinilyticus</name>
    <dbReference type="NCBI Taxonomy" id="2937524"/>
    <lineage>
        <taxon>Archaea</taxon>
        <taxon>Methanobacteriati</taxon>
        <taxon>Methanobacteriota</taxon>
        <taxon>Stenosarchaea group</taxon>
        <taxon>Halobacteria</taxon>
        <taxon>Halobacteriales</taxon>
        <taxon>Haladaptataceae</taxon>
        <taxon>Halorussus</taxon>
    </lineage>
</organism>
<dbReference type="InterPro" id="IPR013561">
    <property type="entry name" value="FilR1_middle_dom"/>
</dbReference>
<dbReference type="Pfam" id="PF08350">
    <property type="entry name" value="FilR1_middle"/>
    <property type="match status" value="1"/>
</dbReference>
<dbReference type="Gene3D" id="1.10.10.10">
    <property type="entry name" value="Winged helix-like DNA-binding domain superfamily/Winged helix DNA-binding domain"/>
    <property type="match status" value="1"/>
</dbReference>
<protein>
    <submittedName>
        <fullName evidence="2">Helix-turn-helix domain-containing protein</fullName>
    </submittedName>
</protein>
<keyword evidence="3" id="KW-1185">Reference proteome</keyword>
<dbReference type="InterPro" id="IPR011991">
    <property type="entry name" value="ArsR-like_HTH"/>
</dbReference>
<feature type="domain" description="HTH arsR-type" evidence="1">
    <location>
        <begin position="13"/>
        <end position="85"/>
    </location>
</feature>
<dbReference type="InterPro" id="IPR036390">
    <property type="entry name" value="WH_DNA-bd_sf"/>
</dbReference>
<dbReference type="GeneID" id="72189729"/>
<dbReference type="InterPro" id="IPR001845">
    <property type="entry name" value="HTH_ArsR_DNA-bd_dom"/>
</dbReference>
<dbReference type="InterPro" id="IPR057527">
    <property type="entry name" value="HVO_A0261-like_N"/>
</dbReference>
<evidence type="ECO:0000313" key="2">
    <source>
        <dbReference type="EMBL" id="UPW01968.1"/>
    </source>
</evidence>
<dbReference type="InterPro" id="IPR036388">
    <property type="entry name" value="WH-like_DNA-bd_sf"/>
</dbReference>
<dbReference type="SUPFAM" id="SSF46785">
    <property type="entry name" value="Winged helix' DNA-binding domain"/>
    <property type="match status" value="1"/>
</dbReference>